<dbReference type="HOGENOM" id="CLU_432525_0_0_1"/>
<feature type="compositionally biased region" description="Polar residues" evidence="1">
    <location>
        <begin position="1"/>
        <end position="14"/>
    </location>
</feature>
<feature type="region of interest" description="Disordered" evidence="1">
    <location>
        <begin position="388"/>
        <end position="407"/>
    </location>
</feature>
<dbReference type="Proteomes" id="UP000054196">
    <property type="component" value="Unassembled WGS sequence"/>
</dbReference>
<feature type="region of interest" description="Disordered" evidence="1">
    <location>
        <begin position="439"/>
        <end position="479"/>
    </location>
</feature>
<evidence type="ECO:0008006" key="4">
    <source>
        <dbReference type="Google" id="ProtNLM"/>
    </source>
</evidence>
<proteinExistence type="predicted"/>
<feature type="compositionally biased region" description="Basic and acidic residues" evidence="1">
    <location>
        <begin position="569"/>
        <end position="587"/>
    </location>
</feature>
<evidence type="ECO:0000313" key="3">
    <source>
        <dbReference type="Proteomes" id="UP000054196"/>
    </source>
</evidence>
<protein>
    <recommendedName>
        <fullName evidence="4">Fungal-type protein kinase domain-containing protein</fullName>
    </recommendedName>
</protein>
<sequence length="633" mass="69822">MSQSEPHSNQPRTTASHKDKEKSVPRDPAPQVRAALPADGRIRNRLVTPPRNPTDGPRVINTPNSRGLRSVSLISPTAKDLDSWLMQDLQDTMLTADMLDMILECVRRCRKDGSTTDKGGPGNAEKNFSDPTTKEEEGEGGDGAQDAHDKHEADDEHETRDEPRAHGEQEAHGDQDALGGQEDVSMKPDLQDLIDSLPILGECLRKVSPLCNPDWEYLDGEKNHSSTAQHIRDRIHEYRIATAEKDRYKPLILLFNKILQATRDLDLPLRSAPRGIHIMFHNTSNSQQVGLSSKSRPDFGIFRSTDVNTRSSNPRPDGAEAHDMWDAHAFTTATVSPRGPRAYTYGQQLSAGEVKVFGKPLAEPPQWYTVDPDNIHLTYVPAIPPSTCKDQDHLQSEASLGTGNPDAVLTDSNALRSVASTSTRGTFIRSRSSAQQSAVSSIRITPLPSTSTSSKRKAGDALGSKAKRRRIQGDPTQSEGAMLQQITRYAYDILGSSISRTHVVNLTVNGEYSFPTHDIIRIWWFDKEKVIQSTGLNFILDLPLLVVLLATFQRFDYQDWGVGTFLTPERPKDDNSVTTDSDSRVEHAPTPTSNADSTTTADAILGSPGGPHWFSFSKTRIRIDTSNPAFEGL</sequence>
<dbReference type="GeneID" id="18882956"/>
<gene>
    <name evidence="2" type="ORF">PUNSTDRAFT_48132</name>
</gene>
<reference evidence="3" key="1">
    <citation type="journal article" date="2012" name="Science">
        <title>The Paleozoic origin of enzymatic lignin decomposition reconstructed from 31 fungal genomes.</title>
        <authorList>
            <person name="Floudas D."/>
            <person name="Binder M."/>
            <person name="Riley R."/>
            <person name="Barry K."/>
            <person name="Blanchette R.A."/>
            <person name="Henrissat B."/>
            <person name="Martinez A.T."/>
            <person name="Otillar R."/>
            <person name="Spatafora J.W."/>
            <person name="Yadav J.S."/>
            <person name="Aerts A."/>
            <person name="Benoit I."/>
            <person name="Boyd A."/>
            <person name="Carlson A."/>
            <person name="Copeland A."/>
            <person name="Coutinho P.M."/>
            <person name="de Vries R.P."/>
            <person name="Ferreira P."/>
            <person name="Findley K."/>
            <person name="Foster B."/>
            <person name="Gaskell J."/>
            <person name="Glotzer D."/>
            <person name="Gorecki P."/>
            <person name="Heitman J."/>
            <person name="Hesse C."/>
            <person name="Hori C."/>
            <person name="Igarashi K."/>
            <person name="Jurgens J.A."/>
            <person name="Kallen N."/>
            <person name="Kersten P."/>
            <person name="Kohler A."/>
            <person name="Kuees U."/>
            <person name="Kumar T.K.A."/>
            <person name="Kuo A."/>
            <person name="LaButti K."/>
            <person name="Larrondo L.F."/>
            <person name="Lindquist E."/>
            <person name="Ling A."/>
            <person name="Lombard V."/>
            <person name="Lucas S."/>
            <person name="Lundell T."/>
            <person name="Martin R."/>
            <person name="McLaughlin D.J."/>
            <person name="Morgenstern I."/>
            <person name="Morin E."/>
            <person name="Murat C."/>
            <person name="Nagy L.G."/>
            <person name="Nolan M."/>
            <person name="Ohm R.A."/>
            <person name="Patyshakuliyeva A."/>
            <person name="Rokas A."/>
            <person name="Ruiz-Duenas F.J."/>
            <person name="Sabat G."/>
            <person name="Salamov A."/>
            <person name="Samejima M."/>
            <person name="Schmutz J."/>
            <person name="Slot J.C."/>
            <person name="St John F."/>
            <person name="Stenlid J."/>
            <person name="Sun H."/>
            <person name="Sun S."/>
            <person name="Syed K."/>
            <person name="Tsang A."/>
            <person name="Wiebenga A."/>
            <person name="Young D."/>
            <person name="Pisabarro A."/>
            <person name="Eastwood D.C."/>
            <person name="Martin F."/>
            <person name="Cullen D."/>
            <person name="Grigoriev I.V."/>
            <person name="Hibbett D.S."/>
        </authorList>
    </citation>
    <scope>NUCLEOTIDE SEQUENCE [LARGE SCALE GENOMIC DNA]</scope>
    <source>
        <strain evidence="3">HHB-11173 SS5</strain>
    </source>
</reference>
<evidence type="ECO:0000256" key="1">
    <source>
        <dbReference type="SAM" id="MobiDB-lite"/>
    </source>
</evidence>
<feature type="region of interest" description="Disordered" evidence="1">
    <location>
        <begin position="111"/>
        <end position="183"/>
    </location>
</feature>
<dbReference type="RefSeq" id="XP_007389390.1">
    <property type="nucleotide sequence ID" value="XM_007389328.1"/>
</dbReference>
<dbReference type="EMBL" id="JH687591">
    <property type="protein sequence ID" value="EIN03381.1"/>
    <property type="molecule type" value="Genomic_DNA"/>
</dbReference>
<feature type="region of interest" description="Disordered" evidence="1">
    <location>
        <begin position="568"/>
        <end position="602"/>
    </location>
</feature>
<name>R7S2A7_PUNST</name>
<feature type="region of interest" description="Disordered" evidence="1">
    <location>
        <begin position="1"/>
        <end position="67"/>
    </location>
</feature>
<dbReference type="AlphaFoldDB" id="R7S2A7"/>
<organism evidence="2 3">
    <name type="scientific">Punctularia strigosozonata (strain HHB-11173)</name>
    <name type="common">White-rot fungus</name>
    <dbReference type="NCBI Taxonomy" id="741275"/>
    <lineage>
        <taxon>Eukaryota</taxon>
        <taxon>Fungi</taxon>
        <taxon>Dikarya</taxon>
        <taxon>Basidiomycota</taxon>
        <taxon>Agaricomycotina</taxon>
        <taxon>Agaricomycetes</taxon>
        <taxon>Corticiales</taxon>
        <taxon>Punctulariaceae</taxon>
        <taxon>Punctularia</taxon>
    </lineage>
</organism>
<dbReference type="OrthoDB" id="5569250at2759"/>
<feature type="compositionally biased region" description="Basic and acidic residues" evidence="1">
    <location>
        <begin position="145"/>
        <end position="175"/>
    </location>
</feature>
<accession>R7S2A7</accession>
<dbReference type="KEGG" id="psq:PUNSTDRAFT_48132"/>
<keyword evidence="3" id="KW-1185">Reference proteome</keyword>
<feature type="non-terminal residue" evidence="2">
    <location>
        <position position="633"/>
    </location>
</feature>
<evidence type="ECO:0000313" key="2">
    <source>
        <dbReference type="EMBL" id="EIN03381.1"/>
    </source>
</evidence>
<feature type="compositionally biased region" description="Low complexity" evidence="1">
    <location>
        <begin position="588"/>
        <end position="602"/>
    </location>
</feature>
<feature type="compositionally biased region" description="Basic and acidic residues" evidence="1">
    <location>
        <begin position="16"/>
        <end position="25"/>
    </location>
</feature>